<dbReference type="Pfam" id="PF13442">
    <property type="entry name" value="Cytochrome_CBB3"/>
    <property type="match status" value="1"/>
</dbReference>
<proteinExistence type="predicted"/>
<comment type="caution">
    <text evidence="9">The sequence shown here is derived from an EMBL/GenBank/DDBJ whole genome shotgun (WGS) entry which is preliminary data.</text>
</comment>
<evidence type="ECO:0000259" key="8">
    <source>
        <dbReference type="PROSITE" id="PS51007"/>
    </source>
</evidence>
<evidence type="ECO:0000256" key="5">
    <source>
        <dbReference type="ARBA" id="ARBA00023004"/>
    </source>
</evidence>
<keyword evidence="5 6" id="KW-0408">Iron</keyword>
<dbReference type="GO" id="GO:0009055">
    <property type="term" value="F:electron transfer activity"/>
    <property type="evidence" value="ECO:0007669"/>
    <property type="project" value="InterPro"/>
</dbReference>
<evidence type="ECO:0000256" key="4">
    <source>
        <dbReference type="ARBA" id="ARBA00022982"/>
    </source>
</evidence>
<evidence type="ECO:0000256" key="1">
    <source>
        <dbReference type="ARBA" id="ARBA00022448"/>
    </source>
</evidence>
<feature type="domain" description="Cytochrome c" evidence="8">
    <location>
        <begin position="31"/>
        <end position="103"/>
    </location>
</feature>
<keyword evidence="4" id="KW-0249">Electron transport</keyword>
<reference evidence="9 10" key="1">
    <citation type="journal article" date="2016" name="Nat. Commun.">
        <title>Thousands of microbial genomes shed light on interconnected biogeochemical processes in an aquifer system.</title>
        <authorList>
            <person name="Anantharaman K."/>
            <person name="Brown C.T."/>
            <person name="Hug L.A."/>
            <person name="Sharon I."/>
            <person name="Castelle C.J."/>
            <person name="Probst A.J."/>
            <person name="Thomas B.C."/>
            <person name="Singh A."/>
            <person name="Wilkins M.J."/>
            <person name="Karaoz U."/>
            <person name="Brodie E.L."/>
            <person name="Williams K.H."/>
            <person name="Hubbard S.S."/>
            <person name="Banfield J.F."/>
        </authorList>
    </citation>
    <scope>NUCLEOTIDE SEQUENCE [LARGE SCALE GENOMIC DNA]</scope>
</reference>
<dbReference type="PRINTS" id="PR00605">
    <property type="entry name" value="CYTCHROMECIC"/>
</dbReference>
<dbReference type="InterPro" id="IPR008168">
    <property type="entry name" value="Cyt_C_IC"/>
</dbReference>
<dbReference type="InterPro" id="IPR009056">
    <property type="entry name" value="Cyt_c-like_dom"/>
</dbReference>
<evidence type="ECO:0000256" key="7">
    <source>
        <dbReference type="SAM" id="SignalP"/>
    </source>
</evidence>
<evidence type="ECO:0000313" key="10">
    <source>
        <dbReference type="Proteomes" id="UP000178526"/>
    </source>
</evidence>
<keyword evidence="3 6" id="KW-0479">Metal-binding</keyword>
<evidence type="ECO:0000256" key="3">
    <source>
        <dbReference type="ARBA" id="ARBA00022723"/>
    </source>
</evidence>
<keyword evidence="2 6" id="KW-0349">Heme</keyword>
<accession>A0A1F7RNY3</accession>
<evidence type="ECO:0000313" key="9">
    <source>
        <dbReference type="EMBL" id="OGL42607.1"/>
    </source>
</evidence>
<dbReference type="PROSITE" id="PS51007">
    <property type="entry name" value="CYTC"/>
    <property type="match status" value="1"/>
</dbReference>
<feature type="signal peptide" evidence="7">
    <location>
        <begin position="1"/>
        <end position="23"/>
    </location>
</feature>
<feature type="chain" id="PRO_5009532222" description="Cytochrome c domain-containing protein" evidence="7">
    <location>
        <begin position="24"/>
        <end position="153"/>
    </location>
</feature>
<protein>
    <recommendedName>
        <fullName evidence="8">Cytochrome c domain-containing protein</fullName>
    </recommendedName>
</protein>
<dbReference type="Gene3D" id="1.10.760.10">
    <property type="entry name" value="Cytochrome c-like domain"/>
    <property type="match status" value="1"/>
</dbReference>
<dbReference type="SUPFAM" id="SSF46626">
    <property type="entry name" value="Cytochrome c"/>
    <property type="match status" value="1"/>
</dbReference>
<dbReference type="GO" id="GO:0005506">
    <property type="term" value="F:iron ion binding"/>
    <property type="evidence" value="ECO:0007669"/>
    <property type="project" value="InterPro"/>
</dbReference>
<dbReference type="EMBL" id="MGDB01000036">
    <property type="protein sequence ID" value="OGL42607.1"/>
    <property type="molecule type" value="Genomic_DNA"/>
</dbReference>
<name>A0A1F7RNY3_9BACT</name>
<dbReference type="Proteomes" id="UP000178526">
    <property type="component" value="Unassembled WGS sequence"/>
</dbReference>
<keyword evidence="7" id="KW-0732">Signal</keyword>
<dbReference type="InterPro" id="IPR036909">
    <property type="entry name" value="Cyt_c-like_dom_sf"/>
</dbReference>
<dbReference type="InterPro" id="IPR050597">
    <property type="entry name" value="Cytochrome_c_Oxidase_Subunit"/>
</dbReference>
<evidence type="ECO:0000256" key="2">
    <source>
        <dbReference type="ARBA" id="ARBA00022617"/>
    </source>
</evidence>
<keyword evidence="1" id="KW-0813">Transport</keyword>
<organism evidence="9 10">
    <name type="scientific">Candidatus Schekmanbacteria bacterium GWA2_38_11</name>
    <dbReference type="NCBI Taxonomy" id="1817876"/>
    <lineage>
        <taxon>Bacteria</taxon>
        <taxon>Candidatus Schekmaniibacteriota</taxon>
    </lineage>
</organism>
<dbReference type="AlphaFoldDB" id="A0A1F7RNY3"/>
<dbReference type="GO" id="GO:0020037">
    <property type="term" value="F:heme binding"/>
    <property type="evidence" value="ECO:0007669"/>
    <property type="project" value="InterPro"/>
</dbReference>
<sequence length="153" mass="16623">MKGKFLFVLVSFFLIAAWTVSYAEISVSALKKASKGQQLYADNCIGCHGDKGLGTGSAPNICNVKQNEFMKAVRDGKGSMPSFKPDLSKSDIKKIVSYIKAINKVKKMISEKANYSATLDGIFDTSCASCHPESFRKQAKATLDAKIKKSLAK</sequence>
<gene>
    <name evidence="9" type="ORF">A2042_05880</name>
</gene>
<dbReference type="PANTHER" id="PTHR33751">
    <property type="entry name" value="CBB3-TYPE CYTOCHROME C OXIDASE SUBUNIT FIXP"/>
    <property type="match status" value="1"/>
</dbReference>
<evidence type="ECO:0000256" key="6">
    <source>
        <dbReference type="PROSITE-ProRule" id="PRU00433"/>
    </source>
</evidence>
<dbReference type="PANTHER" id="PTHR33751:SF1">
    <property type="entry name" value="CBB3-TYPE CYTOCHROME C OXIDASE SUBUNIT FIXP"/>
    <property type="match status" value="1"/>
</dbReference>